<organism evidence="3 4">
    <name type="scientific">Carnobacterium divergens</name>
    <name type="common">Lactobacillus divergens</name>
    <dbReference type="NCBI Taxonomy" id="2748"/>
    <lineage>
        <taxon>Bacteria</taxon>
        <taxon>Bacillati</taxon>
        <taxon>Bacillota</taxon>
        <taxon>Bacilli</taxon>
        <taxon>Lactobacillales</taxon>
        <taxon>Carnobacteriaceae</taxon>
        <taxon>Carnobacterium</taxon>
    </lineage>
</organism>
<evidence type="ECO:0000313" key="3">
    <source>
        <dbReference type="EMBL" id="TFJ27858.1"/>
    </source>
</evidence>
<name>A0A7Z8CZL0_CARDV</name>
<comment type="caution">
    <text evidence="3">The sequence shown here is derived from an EMBL/GenBank/DDBJ whole genome shotgun (WGS) entry which is preliminary data.</text>
</comment>
<proteinExistence type="predicted"/>
<keyword evidence="1" id="KW-0812">Transmembrane</keyword>
<feature type="signal peptide" evidence="2">
    <location>
        <begin position="1"/>
        <end position="22"/>
    </location>
</feature>
<sequence length="80" mass="9279">MKKWLIVFASILFLAVSETAFSATLPSKSEIEEMSDKQQVVAQYTYESYQVETRKFYQHLIVIVFALVALCSFIVYLMIE</sequence>
<keyword evidence="2" id="KW-0732">Signal</keyword>
<dbReference type="RefSeq" id="WP_074403534.1">
    <property type="nucleotide sequence ID" value="NZ_CBCPJW010000006.1"/>
</dbReference>
<evidence type="ECO:0000313" key="4">
    <source>
        <dbReference type="Proteomes" id="UP000297938"/>
    </source>
</evidence>
<gene>
    <name evidence="3" type="ORF">CKN69_04810</name>
</gene>
<dbReference type="Proteomes" id="UP000297938">
    <property type="component" value="Unassembled WGS sequence"/>
</dbReference>
<evidence type="ECO:0000256" key="1">
    <source>
        <dbReference type="SAM" id="Phobius"/>
    </source>
</evidence>
<dbReference type="AlphaFoldDB" id="A0A7Z8CZL0"/>
<feature type="chain" id="PRO_5031441887" evidence="2">
    <location>
        <begin position="23"/>
        <end position="80"/>
    </location>
</feature>
<evidence type="ECO:0000256" key="2">
    <source>
        <dbReference type="SAM" id="SignalP"/>
    </source>
</evidence>
<protein>
    <submittedName>
        <fullName evidence="3">Uncharacterized protein</fullName>
    </submittedName>
</protein>
<keyword evidence="1" id="KW-0472">Membrane</keyword>
<reference evidence="3 4" key="1">
    <citation type="journal article" date="2018" name="Int. J. Food Microbiol.">
        <title>Growth of Carnobacterium spp. isolated from chilled vacuum-packaged meat under relevant acidic conditions.</title>
        <authorList>
            <person name="Zhang P."/>
            <person name="Badoni M."/>
            <person name="Ganzle M."/>
            <person name="Yang X."/>
        </authorList>
    </citation>
    <scope>NUCLEOTIDE SEQUENCE [LARGE SCALE GENOMIC DNA]</scope>
    <source>
        <strain evidence="3 4">B2</strain>
    </source>
</reference>
<feature type="transmembrane region" description="Helical" evidence="1">
    <location>
        <begin position="56"/>
        <end position="79"/>
    </location>
</feature>
<accession>A0A7Z8CZL0</accession>
<keyword evidence="1" id="KW-1133">Transmembrane helix</keyword>
<dbReference type="EMBL" id="NRPP01000008">
    <property type="protein sequence ID" value="TFJ27858.1"/>
    <property type="molecule type" value="Genomic_DNA"/>
</dbReference>